<organism evidence="3 4">
    <name type="scientific">Trachipleistophora hominis</name>
    <name type="common">Microsporidian parasite</name>
    <dbReference type="NCBI Taxonomy" id="72359"/>
    <lineage>
        <taxon>Eukaryota</taxon>
        <taxon>Fungi</taxon>
        <taxon>Fungi incertae sedis</taxon>
        <taxon>Microsporidia</taxon>
        <taxon>Pleistophoridae</taxon>
        <taxon>Trachipleistophora</taxon>
    </lineage>
</organism>
<dbReference type="AlphaFoldDB" id="L7JYJ9"/>
<accession>L7JYJ9</accession>
<dbReference type="Proteomes" id="UP000011185">
    <property type="component" value="Unassembled WGS sequence"/>
</dbReference>
<sequence length="48" mass="6021">MQIYDKVEKIGELQRKYNELRDEYKNLKCKYREKHLIEKYLKDAISKK</sequence>
<proteinExistence type="predicted"/>
<dbReference type="InterPro" id="IPR028002">
    <property type="entry name" value="Myb_DNA-bind_5"/>
</dbReference>
<dbReference type="VEuPathDB" id="MicrosporidiaDB:THOM_0537"/>
<dbReference type="EMBL" id="JH993845">
    <property type="protein sequence ID" value="ELQ76509.1"/>
    <property type="molecule type" value="Genomic_DNA"/>
</dbReference>
<evidence type="ECO:0000313" key="4">
    <source>
        <dbReference type="Proteomes" id="UP000011185"/>
    </source>
</evidence>
<feature type="domain" description="Myb/SANT-like DNA-binding" evidence="2">
    <location>
        <begin position="2"/>
        <end position="35"/>
    </location>
</feature>
<gene>
    <name evidence="3" type="ORF">THOM_0537</name>
</gene>
<dbReference type="InParanoid" id="L7JYJ9"/>
<evidence type="ECO:0000256" key="1">
    <source>
        <dbReference type="SAM" id="Coils"/>
    </source>
</evidence>
<reference evidence="3 4" key="1">
    <citation type="journal article" date="2012" name="PLoS Pathog.">
        <title>The genome of the obligate intracellular parasite Trachipleistophora hominis: new insights into microsporidian genome dynamics and reductive evolution.</title>
        <authorList>
            <person name="Heinz E."/>
            <person name="Williams T.A."/>
            <person name="Nakjang S."/>
            <person name="Noel C.J."/>
            <person name="Swan D.C."/>
            <person name="Goldberg A.V."/>
            <person name="Harris S.R."/>
            <person name="Weinmaier T."/>
            <person name="Markert S."/>
            <person name="Becher D."/>
            <person name="Bernhardt J."/>
            <person name="Dagan T."/>
            <person name="Hacker C."/>
            <person name="Lucocq J.M."/>
            <person name="Schweder T."/>
            <person name="Rattei T."/>
            <person name="Hall N."/>
            <person name="Hirt R.P."/>
            <person name="Embley T.M."/>
        </authorList>
    </citation>
    <scope>NUCLEOTIDE SEQUENCE [LARGE SCALE GENOMIC DNA]</scope>
</reference>
<feature type="coiled-coil region" evidence="1">
    <location>
        <begin position="3"/>
        <end position="30"/>
    </location>
</feature>
<protein>
    <recommendedName>
        <fullName evidence="2">Myb/SANT-like DNA-binding domain-containing protein</fullName>
    </recommendedName>
</protein>
<dbReference type="HOGENOM" id="CLU_3160277_0_0_1"/>
<evidence type="ECO:0000259" key="2">
    <source>
        <dbReference type="Pfam" id="PF13873"/>
    </source>
</evidence>
<name>L7JYJ9_TRAHO</name>
<evidence type="ECO:0000313" key="3">
    <source>
        <dbReference type="EMBL" id="ELQ76509.1"/>
    </source>
</evidence>
<dbReference type="Pfam" id="PF13873">
    <property type="entry name" value="Myb_DNA-bind_5"/>
    <property type="match status" value="1"/>
</dbReference>
<keyword evidence="1" id="KW-0175">Coiled coil</keyword>
<keyword evidence="4" id="KW-1185">Reference proteome</keyword>